<feature type="compositionally biased region" description="Low complexity" evidence="7">
    <location>
        <begin position="175"/>
        <end position="193"/>
    </location>
</feature>
<feature type="region of interest" description="Disordered" evidence="7">
    <location>
        <begin position="18"/>
        <end position="239"/>
    </location>
</feature>
<reference evidence="8 9" key="1">
    <citation type="journal article" date="2017" name="Curr. Biol.">
        <title>Genome architecture and evolution of a unichromosomal asexual nematode.</title>
        <authorList>
            <person name="Fradin H."/>
            <person name="Zegar C."/>
            <person name="Gutwein M."/>
            <person name="Lucas J."/>
            <person name="Kovtun M."/>
            <person name="Corcoran D."/>
            <person name="Baugh L.R."/>
            <person name="Kiontke K."/>
            <person name="Gunsalus K."/>
            <person name="Fitch D.H."/>
            <person name="Piano F."/>
        </authorList>
    </citation>
    <scope>NUCLEOTIDE SEQUENCE [LARGE SCALE GENOMIC DNA]</scope>
    <source>
        <strain evidence="8">PF1309</strain>
    </source>
</reference>
<dbReference type="InterPro" id="IPR037104">
    <property type="entry name" value="Annexin_sf"/>
</dbReference>
<dbReference type="GO" id="GO:0005544">
    <property type="term" value="F:calcium-dependent phospholipid binding"/>
    <property type="evidence" value="ECO:0007669"/>
    <property type="project" value="UniProtKB-KW"/>
</dbReference>
<feature type="compositionally biased region" description="Gly residues" evidence="7">
    <location>
        <begin position="42"/>
        <end position="86"/>
    </location>
</feature>
<evidence type="ECO:0000313" key="8">
    <source>
        <dbReference type="EMBL" id="PAV56538.1"/>
    </source>
</evidence>
<dbReference type="OrthoDB" id="37886at2759"/>
<evidence type="ECO:0000256" key="4">
    <source>
        <dbReference type="ARBA" id="ARBA00023216"/>
    </source>
</evidence>
<dbReference type="GO" id="GO:0005634">
    <property type="term" value="C:nucleus"/>
    <property type="evidence" value="ECO:0007669"/>
    <property type="project" value="TreeGrafter"/>
</dbReference>
<dbReference type="Pfam" id="PF00191">
    <property type="entry name" value="Annexin"/>
    <property type="match status" value="4"/>
</dbReference>
<keyword evidence="4 6" id="KW-0041">Annexin</keyword>
<evidence type="ECO:0000256" key="7">
    <source>
        <dbReference type="SAM" id="MobiDB-lite"/>
    </source>
</evidence>
<dbReference type="FunFam" id="1.10.220.10:FF:000001">
    <property type="entry name" value="Annexin"/>
    <property type="match status" value="1"/>
</dbReference>
<keyword evidence="5 6" id="KW-0111">Calcium/phospholipid-binding</keyword>
<dbReference type="EMBL" id="LIAE01010697">
    <property type="protein sequence ID" value="PAV56538.1"/>
    <property type="molecule type" value="Genomic_DNA"/>
</dbReference>
<dbReference type="PANTHER" id="PTHR10502">
    <property type="entry name" value="ANNEXIN"/>
    <property type="match status" value="1"/>
</dbReference>
<dbReference type="FunFam" id="1.10.220.10:FF:000003">
    <property type="entry name" value="Annexin"/>
    <property type="match status" value="1"/>
</dbReference>
<comment type="caution">
    <text evidence="8">The sequence shown here is derived from an EMBL/GenBank/DDBJ whole genome shotgun (WGS) entry which is preliminary data.</text>
</comment>
<accession>A0A2A2J3Z2</accession>
<dbReference type="GO" id="GO:0005737">
    <property type="term" value="C:cytoplasm"/>
    <property type="evidence" value="ECO:0007669"/>
    <property type="project" value="TreeGrafter"/>
</dbReference>
<sequence>MDKMLKSFVKDGIKDALQSKLGGSGNQNQHQGSSGYNQGGNMNYGGGYNNQGSGYNQGGGYNQGYPQQGGGYPQQGGGYPQQGGGYPQQQQQQPYGNQGGYNQGYPQQGGGYPPQNQGYGQQPQPSYGQSSYPGQDSGPGYPTGNQGSFPSYPTGPNAGGPPPIGFIDNNTSNFGSGYPPQQSQSGYGGYPQNAQPPPPAQQAQYMGHGYYPNAGPPQMGGGYPPMGGGNYNQQGPPMQGNPSVRPFPGFNANMDAESLRKAMKGLGCNNTQVIAVLCARTAWQRQEIAKAFKVMYGKDLIKELKSELHGDFEELVLALMDPPAVYDAKQLNKAMDRMGTKEHVLIEIMTTRTNQQIYEIKQAYRALYGKDLEKEMIGETSGFFKRLLVGLCVGGRDESGMVDGLRANQDARKLYQAGEKRLGTDEVAFNAILASQNFNQLRAVFDEYQKVTNHPIERAIESEFSGDIRDGLMAVVMVARNRPGYFAKMLYDSMKGFGTRDTDLIRVCVTRAEYDMADIRVAFQQMYKASLENTIKGDCSGSYKDGLIALVRGNVPN</sequence>
<keyword evidence="9" id="KW-1185">Reference proteome</keyword>
<feature type="compositionally biased region" description="Low complexity" evidence="7">
    <location>
        <begin position="26"/>
        <end position="41"/>
    </location>
</feature>
<dbReference type="InterPro" id="IPR001464">
    <property type="entry name" value="Annexin"/>
</dbReference>
<evidence type="ECO:0000256" key="6">
    <source>
        <dbReference type="RuleBase" id="RU003540"/>
    </source>
</evidence>
<dbReference type="InterPro" id="IPR018502">
    <property type="entry name" value="Annexin_repeat"/>
</dbReference>
<dbReference type="Proteomes" id="UP000218231">
    <property type="component" value="Unassembled WGS sequence"/>
</dbReference>
<gene>
    <name evidence="8" type="ORF">WR25_11240</name>
</gene>
<keyword evidence="2 6" id="KW-0677">Repeat</keyword>
<comment type="domain">
    <text evidence="6">A pair of annexin repeats may form one binding site for calcium and phospholipid.</text>
</comment>
<dbReference type="STRING" id="2018661.A0A2A2J3Z2"/>
<proteinExistence type="inferred from homology"/>
<dbReference type="PROSITE" id="PS00223">
    <property type="entry name" value="ANNEXIN_1"/>
    <property type="match status" value="1"/>
</dbReference>
<feature type="compositionally biased region" description="Gly residues" evidence="7">
    <location>
        <begin position="97"/>
        <end position="112"/>
    </location>
</feature>
<dbReference type="GO" id="GO:0004859">
    <property type="term" value="F:phospholipase inhibitor activity"/>
    <property type="evidence" value="ECO:0007669"/>
    <property type="project" value="InterPro"/>
</dbReference>
<dbReference type="PRINTS" id="PR00196">
    <property type="entry name" value="ANNEXIN"/>
</dbReference>
<evidence type="ECO:0000256" key="5">
    <source>
        <dbReference type="ARBA" id="ARBA00023302"/>
    </source>
</evidence>
<dbReference type="AlphaFoldDB" id="A0A2A2J3Z2"/>
<dbReference type="PRINTS" id="PR00199">
    <property type="entry name" value="ANNEXINIII"/>
</dbReference>
<feature type="compositionally biased region" description="Gly residues" evidence="7">
    <location>
        <begin position="218"/>
        <end position="230"/>
    </location>
</feature>
<dbReference type="SMART" id="SM00335">
    <property type="entry name" value="ANX"/>
    <property type="match status" value="4"/>
</dbReference>
<dbReference type="InterPro" id="IPR018252">
    <property type="entry name" value="Annexin_repeat_CS"/>
</dbReference>
<protein>
    <recommendedName>
        <fullName evidence="6">Annexin</fullName>
    </recommendedName>
</protein>
<feature type="compositionally biased region" description="Low complexity" evidence="7">
    <location>
        <begin position="87"/>
        <end position="96"/>
    </location>
</feature>
<dbReference type="GO" id="GO:0005509">
    <property type="term" value="F:calcium ion binding"/>
    <property type="evidence" value="ECO:0007669"/>
    <property type="project" value="InterPro"/>
</dbReference>
<dbReference type="GO" id="GO:0005886">
    <property type="term" value="C:plasma membrane"/>
    <property type="evidence" value="ECO:0007669"/>
    <property type="project" value="TreeGrafter"/>
</dbReference>
<dbReference type="PANTHER" id="PTHR10502:SF102">
    <property type="entry name" value="ANNEXIN B11"/>
    <property type="match status" value="1"/>
</dbReference>
<dbReference type="GO" id="GO:0001786">
    <property type="term" value="F:phosphatidylserine binding"/>
    <property type="evidence" value="ECO:0007669"/>
    <property type="project" value="TreeGrafter"/>
</dbReference>
<feature type="compositionally biased region" description="Low complexity" evidence="7">
    <location>
        <begin position="113"/>
        <end position="135"/>
    </location>
</feature>
<dbReference type="Gene3D" id="1.10.220.10">
    <property type="entry name" value="Annexin"/>
    <property type="match status" value="4"/>
</dbReference>
<dbReference type="FunFam" id="1.10.220.10:FF:000004">
    <property type="entry name" value="Annexin"/>
    <property type="match status" value="1"/>
</dbReference>
<organism evidence="8 9">
    <name type="scientific">Diploscapter pachys</name>
    <dbReference type="NCBI Taxonomy" id="2018661"/>
    <lineage>
        <taxon>Eukaryota</taxon>
        <taxon>Metazoa</taxon>
        <taxon>Ecdysozoa</taxon>
        <taxon>Nematoda</taxon>
        <taxon>Chromadorea</taxon>
        <taxon>Rhabditida</taxon>
        <taxon>Rhabditina</taxon>
        <taxon>Rhabditomorpha</taxon>
        <taxon>Rhabditoidea</taxon>
        <taxon>Rhabditidae</taxon>
        <taxon>Diploscapter</taxon>
    </lineage>
</organism>
<dbReference type="SUPFAM" id="SSF47874">
    <property type="entry name" value="Annexin"/>
    <property type="match status" value="1"/>
</dbReference>
<evidence type="ECO:0000256" key="3">
    <source>
        <dbReference type="ARBA" id="ARBA00022837"/>
    </source>
</evidence>
<evidence type="ECO:0000313" key="9">
    <source>
        <dbReference type="Proteomes" id="UP000218231"/>
    </source>
</evidence>
<dbReference type="FunFam" id="1.10.220.10:FF:000002">
    <property type="entry name" value="Annexin"/>
    <property type="match status" value="1"/>
</dbReference>
<dbReference type="PROSITE" id="PS51897">
    <property type="entry name" value="ANNEXIN_2"/>
    <property type="match status" value="4"/>
</dbReference>
<dbReference type="InterPro" id="IPR002390">
    <property type="entry name" value="ANX3"/>
</dbReference>
<dbReference type="GO" id="GO:0012506">
    <property type="term" value="C:vesicle membrane"/>
    <property type="evidence" value="ECO:0007669"/>
    <property type="project" value="TreeGrafter"/>
</dbReference>
<comment type="similarity">
    <text evidence="1 6">Belongs to the annexin family.</text>
</comment>
<evidence type="ECO:0000256" key="1">
    <source>
        <dbReference type="ARBA" id="ARBA00007831"/>
    </source>
</evidence>
<name>A0A2A2J3Z2_9BILA</name>
<keyword evidence="3 6" id="KW-0106">Calcium</keyword>
<evidence type="ECO:0000256" key="2">
    <source>
        <dbReference type="ARBA" id="ARBA00022737"/>
    </source>
</evidence>